<evidence type="ECO:0000313" key="3">
    <source>
        <dbReference type="Proteomes" id="UP000292974"/>
    </source>
</evidence>
<dbReference type="Proteomes" id="UP000292974">
    <property type="component" value="Unassembled WGS sequence"/>
</dbReference>
<dbReference type="AlphaFoldDB" id="A0A7M3DR48"/>
<reference evidence="2 3" key="1">
    <citation type="submission" date="2019-02" db="EMBL/GenBank/DDBJ databases">
        <title>The genomic architecture of introgression among sibling species of bacteria.</title>
        <authorList>
            <person name="Cavassim M.I.A."/>
            <person name="Moeskjaer S."/>
            <person name="Moslemi C."/>
            <person name="Fields B."/>
            <person name="Bachmann A."/>
            <person name="Vilhjalmsson B."/>
            <person name="Schierup M.H."/>
            <person name="Young J.P.W."/>
            <person name="Andersen S.U."/>
        </authorList>
    </citation>
    <scope>NUCLEOTIDE SEQUENCE [LARGE SCALE GENOMIC DNA]</scope>
    <source>
        <strain evidence="2 3">SM135B</strain>
    </source>
</reference>
<gene>
    <name evidence="2" type="ORF">ELH90_04985</name>
</gene>
<feature type="region of interest" description="Disordered" evidence="1">
    <location>
        <begin position="1"/>
        <end position="27"/>
    </location>
</feature>
<protein>
    <submittedName>
        <fullName evidence="2">Uncharacterized protein</fullName>
    </submittedName>
</protein>
<sequence>MPSREKHKPQVDKLHEATRQANTDDDERRFGEQLGKIAKSSPPKNLSLRGRMRHEALRDAIFEIRWHAEIAANSFERLDLLNGYDQAKMRITQILSALDRADDALDVLVTPEEWDQTWVNSKGLLREAYSRKD</sequence>
<dbReference type="RefSeq" id="WP_130715939.1">
    <property type="nucleotide sequence ID" value="NZ_SIOP01000001.1"/>
</dbReference>
<proteinExistence type="predicted"/>
<feature type="compositionally biased region" description="Basic and acidic residues" evidence="1">
    <location>
        <begin position="8"/>
        <end position="18"/>
    </location>
</feature>
<accession>A0A7M3DR48</accession>
<evidence type="ECO:0000313" key="2">
    <source>
        <dbReference type="EMBL" id="TAY51100.1"/>
    </source>
</evidence>
<dbReference type="EMBL" id="SIOP01000001">
    <property type="protein sequence ID" value="TAY51100.1"/>
    <property type="molecule type" value="Genomic_DNA"/>
</dbReference>
<organism evidence="2 3">
    <name type="scientific">Rhizobium leguminosarum</name>
    <dbReference type="NCBI Taxonomy" id="384"/>
    <lineage>
        <taxon>Bacteria</taxon>
        <taxon>Pseudomonadati</taxon>
        <taxon>Pseudomonadota</taxon>
        <taxon>Alphaproteobacteria</taxon>
        <taxon>Hyphomicrobiales</taxon>
        <taxon>Rhizobiaceae</taxon>
        <taxon>Rhizobium/Agrobacterium group</taxon>
        <taxon>Rhizobium</taxon>
    </lineage>
</organism>
<name>A0A7M3DR48_RHILE</name>
<evidence type="ECO:0000256" key="1">
    <source>
        <dbReference type="SAM" id="MobiDB-lite"/>
    </source>
</evidence>
<comment type="caution">
    <text evidence="2">The sequence shown here is derived from an EMBL/GenBank/DDBJ whole genome shotgun (WGS) entry which is preliminary data.</text>
</comment>